<proteinExistence type="predicted"/>
<sequence length="124" mass="14438">MLDESTRGRHKIFVLCVILWNSKNNKPDFQVLEMKDLATCTGISVAQAIYDIFDHFKVNSEQYFVCISDNTNYMSGKSGGAIKVAFESCQISRWLYELICAEQYLERRDIHIQFTEWLLSRLKA</sequence>
<dbReference type="VEuPathDB" id="FungiDB:RhiirFUN_003113"/>
<accession>A0A2N0S1C3</accession>
<evidence type="ECO:0000313" key="1">
    <source>
        <dbReference type="EMBL" id="PKC69352.1"/>
    </source>
</evidence>
<comment type="caution">
    <text evidence="1">The sequence shown here is derived from an EMBL/GenBank/DDBJ whole genome shotgun (WGS) entry which is preliminary data.</text>
</comment>
<dbReference type="VEuPathDB" id="FungiDB:FUN_021276"/>
<gene>
    <name evidence="1" type="ORF">RhiirA1_456107</name>
</gene>
<reference evidence="1 2" key="1">
    <citation type="submission" date="2017-10" db="EMBL/GenBank/DDBJ databases">
        <title>Extensive intraspecific genome diversity in a model arbuscular mycorrhizal fungus.</title>
        <authorList>
            <person name="Chen E.C.H."/>
            <person name="Morin E."/>
            <person name="Baudet D."/>
            <person name="Noel J."/>
            <person name="Ndikumana S."/>
            <person name="Charron P."/>
            <person name="St-Onge C."/>
            <person name="Giorgi J."/>
            <person name="Grigoriev I.V."/>
            <person name="Roux C."/>
            <person name="Martin F.M."/>
            <person name="Corradi N."/>
        </authorList>
    </citation>
    <scope>NUCLEOTIDE SEQUENCE [LARGE SCALE GENOMIC DNA]</scope>
    <source>
        <strain evidence="1 2">A1</strain>
    </source>
</reference>
<dbReference type="Proteomes" id="UP000232688">
    <property type="component" value="Unassembled WGS sequence"/>
</dbReference>
<evidence type="ECO:0008006" key="3">
    <source>
        <dbReference type="Google" id="ProtNLM"/>
    </source>
</evidence>
<reference evidence="1 2" key="2">
    <citation type="submission" date="2017-10" db="EMBL/GenBank/DDBJ databases">
        <title>Genome analyses suggest a sexual origin of heterokaryosis in a supposedly ancient asexual fungus.</title>
        <authorList>
            <person name="Corradi N."/>
            <person name="Sedzielewska K."/>
            <person name="Noel J."/>
            <person name="Charron P."/>
            <person name="Farinelli L."/>
            <person name="Marton T."/>
            <person name="Kruger M."/>
            <person name="Pelin A."/>
            <person name="Brachmann A."/>
            <person name="Corradi N."/>
        </authorList>
    </citation>
    <scope>NUCLEOTIDE SEQUENCE [LARGE SCALE GENOMIC DNA]</scope>
    <source>
        <strain evidence="1 2">A1</strain>
    </source>
</reference>
<protein>
    <recommendedName>
        <fullName evidence="3">DUF4371 domain-containing protein</fullName>
    </recommendedName>
</protein>
<dbReference type="AlphaFoldDB" id="A0A2N0S1C3"/>
<dbReference type="EMBL" id="LLXH01000282">
    <property type="protein sequence ID" value="PKC69352.1"/>
    <property type="molecule type" value="Genomic_DNA"/>
</dbReference>
<evidence type="ECO:0000313" key="2">
    <source>
        <dbReference type="Proteomes" id="UP000232688"/>
    </source>
</evidence>
<dbReference type="VEuPathDB" id="FungiDB:RhiirA1_456107"/>
<organism evidence="1 2">
    <name type="scientific">Rhizophagus irregularis</name>
    <dbReference type="NCBI Taxonomy" id="588596"/>
    <lineage>
        <taxon>Eukaryota</taxon>
        <taxon>Fungi</taxon>
        <taxon>Fungi incertae sedis</taxon>
        <taxon>Mucoromycota</taxon>
        <taxon>Glomeromycotina</taxon>
        <taxon>Glomeromycetes</taxon>
        <taxon>Glomerales</taxon>
        <taxon>Glomeraceae</taxon>
        <taxon>Rhizophagus</taxon>
    </lineage>
</organism>
<name>A0A2N0S1C3_9GLOM</name>